<feature type="compositionally biased region" description="Basic residues" evidence="1">
    <location>
        <begin position="60"/>
        <end position="73"/>
    </location>
</feature>
<organism evidence="3 4">
    <name type="scientific">Kwoniella mangroviensis CBS 10435</name>
    <dbReference type="NCBI Taxonomy" id="1331196"/>
    <lineage>
        <taxon>Eukaryota</taxon>
        <taxon>Fungi</taxon>
        <taxon>Dikarya</taxon>
        <taxon>Basidiomycota</taxon>
        <taxon>Agaricomycotina</taxon>
        <taxon>Tremellomycetes</taxon>
        <taxon>Tremellales</taxon>
        <taxon>Cryptococcaceae</taxon>
        <taxon>Kwoniella</taxon>
    </lineage>
</organism>
<accession>A0A1B9J1I9</accession>
<evidence type="ECO:0000256" key="1">
    <source>
        <dbReference type="SAM" id="MobiDB-lite"/>
    </source>
</evidence>
<keyword evidence="4" id="KW-1185">Reference proteome</keyword>
<evidence type="ECO:0000313" key="4">
    <source>
        <dbReference type="Proteomes" id="UP000092583"/>
    </source>
</evidence>
<sequence length="153" mass="16999">MSHFIRSKYQQYKRDNEQLSTWLGNTAVNYGFQLANFPEADKYLDGGDGDAKPAANQLKNAKKKAKAKARARAKAGGQQKQAQDGVPEDLQKEKAAASKLEVKMEKMDINDPPALAPAFTHIKGYLIPKHLYRPIAELLVACSVRIPVEIMKC</sequence>
<dbReference type="Pfam" id="PF20253">
    <property type="entry name" value="DUF6604"/>
    <property type="match status" value="1"/>
</dbReference>
<feature type="region of interest" description="Disordered" evidence="1">
    <location>
        <begin position="43"/>
        <end position="92"/>
    </location>
</feature>
<evidence type="ECO:0000313" key="3">
    <source>
        <dbReference type="EMBL" id="OCF61656.1"/>
    </source>
</evidence>
<dbReference type="STRING" id="1331196.A0A1B9J1I9"/>
<feature type="compositionally biased region" description="Low complexity" evidence="1">
    <location>
        <begin position="74"/>
        <end position="83"/>
    </location>
</feature>
<gene>
    <name evidence="3" type="ORF">L486_01314</name>
</gene>
<reference evidence="3 4" key="1">
    <citation type="submission" date="2013-07" db="EMBL/GenBank/DDBJ databases">
        <title>The Genome Sequence of Kwoniella mangroviensis CBS10435.</title>
        <authorList>
            <consortium name="The Broad Institute Genome Sequencing Platform"/>
            <person name="Cuomo C."/>
            <person name="Litvintseva A."/>
            <person name="Chen Y."/>
            <person name="Heitman J."/>
            <person name="Sun S."/>
            <person name="Springer D."/>
            <person name="Dromer F."/>
            <person name="Young S.K."/>
            <person name="Zeng Q."/>
            <person name="Gargeya S."/>
            <person name="Fitzgerald M."/>
            <person name="Abouelleil A."/>
            <person name="Alvarado L."/>
            <person name="Berlin A.M."/>
            <person name="Chapman S.B."/>
            <person name="Dewar J."/>
            <person name="Goldberg J."/>
            <person name="Griggs A."/>
            <person name="Gujja S."/>
            <person name="Hansen M."/>
            <person name="Howarth C."/>
            <person name="Imamovic A."/>
            <person name="Larimer J."/>
            <person name="McCowan C."/>
            <person name="Murphy C."/>
            <person name="Pearson M."/>
            <person name="Priest M."/>
            <person name="Roberts A."/>
            <person name="Saif S."/>
            <person name="Shea T."/>
            <person name="Sykes S."/>
            <person name="Wortman J."/>
            <person name="Nusbaum C."/>
            <person name="Birren B."/>
        </authorList>
    </citation>
    <scope>NUCLEOTIDE SEQUENCE [LARGE SCALE GENOMIC DNA]</scope>
    <source>
        <strain evidence="3 4">CBS 10435</strain>
    </source>
</reference>
<evidence type="ECO:0000259" key="2">
    <source>
        <dbReference type="Pfam" id="PF20253"/>
    </source>
</evidence>
<dbReference type="InterPro" id="IPR046539">
    <property type="entry name" value="DUF6604"/>
</dbReference>
<proteinExistence type="predicted"/>
<dbReference type="EMBL" id="KI669459">
    <property type="protein sequence ID" value="OCF61656.1"/>
    <property type="molecule type" value="Genomic_DNA"/>
</dbReference>
<feature type="domain" description="DUF6604" evidence="2">
    <location>
        <begin position="10"/>
        <end position="152"/>
    </location>
</feature>
<name>A0A1B9J1I9_9TREE</name>
<dbReference type="AlphaFoldDB" id="A0A1B9J1I9"/>
<dbReference type="Proteomes" id="UP000092583">
    <property type="component" value="Unassembled WGS sequence"/>
</dbReference>
<dbReference type="OrthoDB" id="5238236at2759"/>
<reference evidence="4" key="2">
    <citation type="submission" date="2013-12" db="EMBL/GenBank/DDBJ databases">
        <title>Evolution of pathogenesis and genome organization in the Tremellales.</title>
        <authorList>
            <person name="Cuomo C."/>
            <person name="Litvintseva A."/>
            <person name="Heitman J."/>
            <person name="Chen Y."/>
            <person name="Sun S."/>
            <person name="Springer D."/>
            <person name="Dromer F."/>
            <person name="Young S."/>
            <person name="Zeng Q."/>
            <person name="Chapman S."/>
            <person name="Gujja S."/>
            <person name="Saif S."/>
            <person name="Birren B."/>
        </authorList>
    </citation>
    <scope>NUCLEOTIDE SEQUENCE [LARGE SCALE GENOMIC DNA]</scope>
    <source>
        <strain evidence="4">CBS 10435</strain>
    </source>
</reference>
<protein>
    <recommendedName>
        <fullName evidence="2">DUF6604 domain-containing protein</fullName>
    </recommendedName>
</protein>